<sequence>MDLQAAPWQALASTTAAPTRGMFGGNSLSGTLIAVGLVAALSGGVFLCMSKARTAKRGVLLGASDSRRSISTDYSAYSSDVEDASSYQERSSDSEGEMPPSPQRPQARAAASMEKDLELQRQQEMERQQARLEEKAA</sequence>
<proteinExistence type="predicted"/>
<comment type="caution">
    <text evidence="3">The sequence shown here is derived from an EMBL/GenBank/DDBJ whole genome shotgun (WGS) entry which is preliminary data.</text>
</comment>
<keyword evidence="2" id="KW-1133">Transmembrane helix</keyword>
<evidence type="ECO:0000256" key="2">
    <source>
        <dbReference type="SAM" id="Phobius"/>
    </source>
</evidence>
<evidence type="ECO:0000313" key="4">
    <source>
        <dbReference type="Proteomes" id="UP001178507"/>
    </source>
</evidence>
<gene>
    <name evidence="3" type="ORF">EVOR1521_LOCUS22619</name>
</gene>
<dbReference type="AlphaFoldDB" id="A0AA36J4D3"/>
<protein>
    <submittedName>
        <fullName evidence="3">Uncharacterized protein</fullName>
    </submittedName>
</protein>
<feature type="compositionally biased region" description="Basic and acidic residues" evidence="1">
    <location>
        <begin position="113"/>
        <end position="137"/>
    </location>
</feature>
<evidence type="ECO:0000256" key="1">
    <source>
        <dbReference type="SAM" id="MobiDB-lite"/>
    </source>
</evidence>
<keyword evidence="4" id="KW-1185">Reference proteome</keyword>
<accession>A0AA36J4D3</accession>
<dbReference type="EMBL" id="CAUJNA010003318">
    <property type="protein sequence ID" value="CAJ1398981.1"/>
    <property type="molecule type" value="Genomic_DNA"/>
</dbReference>
<feature type="region of interest" description="Disordered" evidence="1">
    <location>
        <begin position="73"/>
        <end position="137"/>
    </location>
</feature>
<evidence type="ECO:0000313" key="3">
    <source>
        <dbReference type="EMBL" id="CAJ1398981.1"/>
    </source>
</evidence>
<name>A0AA36J4D3_9DINO</name>
<keyword evidence="2" id="KW-0812">Transmembrane</keyword>
<reference evidence="3" key="1">
    <citation type="submission" date="2023-08" db="EMBL/GenBank/DDBJ databases">
        <authorList>
            <person name="Chen Y."/>
            <person name="Shah S."/>
            <person name="Dougan E. K."/>
            <person name="Thang M."/>
            <person name="Chan C."/>
        </authorList>
    </citation>
    <scope>NUCLEOTIDE SEQUENCE</scope>
</reference>
<feature type="transmembrane region" description="Helical" evidence="2">
    <location>
        <begin position="28"/>
        <end position="48"/>
    </location>
</feature>
<dbReference type="Proteomes" id="UP001178507">
    <property type="component" value="Unassembled WGS sequence"/>
</dbReference>
<keyword evidence="2" id="KW-0472">Membrane</keyword>
<organism evidence="3 4">
    <name type="scientific">Effrenium voratum</name>
    <dbReference type="NCBI Taxonomy" id="2562239"/>
    <lineage>
        <taxon>Eukaryota</taxon>
        <taxon>Sar</taxon>
        <taxon>Alveolata</taxon>
        <taxon>Dinophyceae</taxon>
        <taxon>Suessiales</taxon>
        <taxon>Symbiodiniaceae</taxon>
        <taxon>Effrenium</taxon>
    </lineage>
</organism>